<dbReference type="Pfam" id="PF01790">
    <property type="entry name" value="LGT"/>
    <property type="match status" value="1"/>
</dbReference>
<feature type="non-terminal residue" evidence="2">
    <location>
        <position position="1"/>
    </location>
</feature>
<organism evidence="2">
    <name type="scientific">marine metagenome</name>
    <dbReference type="NCBI Taxonomy" id="408172"/>
    <lineage>
        <taxon>unclassified sequences</taxon>
        <taxon>metagenomes</taxon>
        <taxon>ecological metagenomes</taxon>
    </lineage>
</organism>
<reference evidence="2" key="1">
    <citation type="submission" date="2018-05" db="EMBL/GenBank/DDBJ databases">
        <authorList>
            <person name="Lanie J.A."/>
            <person name="Ng W.-L."/>
            <person name="Kazmierczak K.M."/>
            <person name="Andrzejewski T.M."/>
            <person name="Davidsen T.M."/>
            <person name="Wayne K.J."/>
            <person name="Tettelin H."/>
            <person name="Glass J.I."/>
            <person name="Rusch D."/>
            <person name="Podicherti R."/>
            <person name="Tsui H.-C.T."/>
            <person name="Winkler M.E."/>
        </authorList>
    </citation>
    <scope>NUCLEOTIDE SEQUENCE</scope>
</reference>
<evidence type="ECO:0008006" key="3">
    <source>
        <dbReference type="Google" id="ProtNLM"/>
    </source>
</evidence>
<keyword evidence="1" id="KW-1133">Transmembrane helix</keyword>
<feature type="transmembrane region" description="Helical" evidence="1">
    <location>
        <begin position="30"/>
        <end position="50"/>
    </location>
</feature>
<dbReference type="InterPro" id="IPR001640">
    <property type="entry name" value="Lgt"/>
</dbReference>
<dbReference type="GO" id="GO:0042158">
    <property type="term" value="P:lipoprotein biosynthetic process"/>
    <property type="evidence" value="ECO:0007669"/>
    <property type="project" value="InterPro"/>
</dbReference>
<keyword evidence="1" id="KW-0472">Membrane</keyword>
<protein>
    <recommendedName>
        <fullName evidence="3">Prolipoprotein diacylglyceryl transferase</fullName>
    </recommendedName>
</protein>
<sequence>LFLIFYGFFRFIIEFIRVPDSQLGYLAFEWLTMGQLLSFPMFVIGLYLFYRSYYSEKKL</sequence>
<dbReference type="GO" id="GO:0008961">
    <property type="term" value="F:phosphatidylglycerol-prolipoprotein diacylglyceryl transferase activity"/>
    <property type="evidence" value="ECO:0007669"/>
    <property type="project" value="InterPro"/>
</dbReference>
<dbReference type="GO" id="GO:0005886">
    <property type="term" value="C:plasma membrane"/>
    <property type="evidence" value="ECO:0007669"/>
    <property type="project" value="InterPro"/>
</dbReference>
<keyword evidence="1" id="KW-0812">Transmembrane</keyword>
<dbReference type="AlphaFoldDB" id="A0A382A4U9"/>
<gene>
    <name evidence="2" type="ORF">METZ01_LOCUS149422</name>
</gene>
<evidence type="ECO:0000313" key="2">
    <source>
        <dbReference type="EMBL" id="SVA96568.1"/>
    </source>
</evidence>
<accession>A0A382A4U9</accession>
<name>A0A382A4U9_9ZZZZ</name>
<dbReference type="EMBL" id="UINC01023923">
    <property type="protein sequence ID" value="SVA96568.1"/>
    <property type="molecule type" value="Genomic_DNA"/>
</dbReference>
<proteinExistence type="predicted"/>
<evidence type="ECO:0000256" key="1">
    <source>
        <dbReference type="SAM" id="Phobius"/>
    </source>
</evidence>